<dbReference type="VEuPathDB" id="FungiDB:MAPG_01999"/>
<reference evidence="4" key="5">
    <citation type="submission" date="2015-06" db="UniProtKB">
        <authorList>
            <consortium name="EnsemblFungi"/>
        </authorList>
    </citation>
    <scope>IDENTIFICATION</scope>
    <source>
        <strain evidence="4">ATCC 64411</strain>
    </source>
</reference>
<keyword evidence="2" id="KW-0472">Membrane</keyword>
<reference evidence="3" key="2">
    <citation type="submission" date="2010-05" db="EMBL/GenBank/DDBJ databases">
        <title>The Genome Sequence of Magnaporthe poae strain ATCC 64411.</title>
        <authorList>
            <consortium name="The Broad Institute Genome Sequencing Platform"/>
            <consortium name="Broad Institute Genome Sequencing Center for Infectious Disease"/>
            <person name="Ma L.-J."/>
            <person name="Dead R."/>
            <person name="Young S."/>
            <person name="Zeng Q."/>
            <person name="Koehrsen M."/>
            <person name="Alvarado L."/>
            <person name="Berlin A."/>
            <person name="Chapman S.B."/>
            <person name="Chen Z."/>
            <person name="Freedman E."/>
            <person name="Gellesch M."/>
            <person name="Goldberg J."/>
            <person name="Griggs A."/>
            <person name="Gujja S."/>
            <person name="Heilman E.R."/>
            <person name="Heiman D."/>
            <person name="Hepburn T."/>
            <person name="Howarth C."/>
            <person name="Jen D."/>
            <person name="Larson L."/>
            <person name="Mehta T."/>
            <person name="Neiman D."/>
            <person name="Pearson M."/>
            <person name="Roberts A."/>
            <person name="Saif S."/>
            <person name="Shea T."/>
            <person name="Shenoy N."/>
            <person name="Sisk P."/>
            <person name="Stolte C."/>
            <person name="Sykes S."/>
            <person name="Walk T."/>
            <person name="White J."/>
            <person name="Yandava C."/>
            <person name="Haas B."/>
            <person name="Nusbaum C."/>
            <person name="Birren B."/>
        </authorList>
    </citation>
    <scope>NUCLEOTIDE SEQUENCE</scope>
    <source>
        <strain evidence="3">ATCC 64411</strain>
    </source>
</reference>
<sequence>MLRVGRYATAESISPLLAQGGTRPSLGRSLPGRKLWHGMPGAHTTARRSGKKLFWPELRRVKRRPLGLLVANLLATATLYMPTLTQPGLLLSAIPRTYQPNHARPKLNPAAFRGRDRGTVRV</sequence>
<dbReference type="Proteomes" id="UP000011715">
    <property type="component" value="Unassembled WGS sequence"/>
</dbReference>
<dbReference type="EMBL" id="ADBL01000504">
    <property type="status" value="NOT_ANNOTATED_CDS"/>
    <property type="molecule type" value="Genomic_DNA"/>
</dbReference>
<gene>
    <name evidence="3" type="ORF">MAPG_01999</name>
</gene>
<reference evidence="5" key="1">
    <citation type="submission" date="2010-05" db="EMBL/GenBank/DDBJ databases">
        <title>The genome sequence of Magnaporthe poae strain ATCC 64411.</title>
        <authorList>
            <person name="Ma L.-J."/>
            <person name="Dead R."/>
            <person name="Young S."/>
            <person name="Zeng Q."/>
            <person name="Koehrsen M."/>
            <person name="Alvarado L."/>
            <person name="Berlin A."/>
            <person name="Chapman S.B."/>
            <person name="Chen Z."/>
            <person name="Freedman E."/>
            <person name="Gellesch M."/>
            <person name="Goldberg J."/>
            <person name="Griggs A."/>
            <person name="Gujja S."/>
            <person name="Heilman E.R."/>
            <person name="Heiman D."/>
            <person name="Hepburn T."/>
            <person name="Howarth C."/>
            <person name="Jen D."/>
            <person name="Larson L."/>
            <person name="Mehta T."/>
            <person name="Neiman D."/>
            <person name="Pearson M."/>
            <person name="Roberts A."/>
            <person name="Saif S."/>
            <person name="Shea T."/>
            <person name="Shenoy N."/>
            <person name="Sisk P."/>
            <person name="Stolte C."/>
            <person name="Sykes S."/>
            <person name="Walk T."/>
            <person name="White J."/>
            <person name="Yandava C."/>
            <person name="Haas B."/>
            <person name="Nusbaum C."/>
            <person name="Birren B."/>
        </authorList>
    </citation>
    <scope>NUCLEOTIDE SEQUENCE [LARGE SCALE GENOMIC DNA]</scope>
    <source>
        <strain evidence="5">ATCC 64411 / 73-15</strain>
    </source>
</reference>
<dbReference type="EnsemblFungi" id="MAPG_01999T0">
    <property type="protein sequence ID" value="MAPG_01999T0"/>
    <property type="gene ID" value="MAPG_01999"/>
</dbReference>
<accession>A0A0C4DQ61</accession>
<dbReference type="EMBL" id="GL876967">
    <property type="protein sequence ID" value="KLU82932.1"/>
    <property type="molecule type" value="Genomic_DNA"/>
</dbReference>
<evidence type="ECO:0000313" key="4">
    <source>
        <dbReference type="EnsemblFungi" id="MAPG_01999T0"/>
    </source>
</evidence>
<organism evidence="4 5">
    <name type="scientific">Magnaporthiopsis poae (strain ATCC 64411 / 73-15)</name>
    <name type="common">Kentucky bluegrass fungus</name>
    <name type="synonym">Magnaporthe poae</name>
    <dbReference type="NCBI Taxonomy" id="644358"/>
    <lineage>
        <taxon>Eukaryota</taxon>
        <taxon>Fungi</taxon>
        <taxon>Dikarya</taxon>
        <taxon>Ascomycota</taxon>
        <taxon>Pezizomycotina</taxon>
        <taxon>Sordariomycetes</taxon>
        <taxon>Sordariomycetidae</taxon>
        <taxon>Magnaporthales</taxon>
        <taxon>Magnaporthaceae</taxon>
        <taxon>Magnaporthiopsis</taxon>
    </lineage>
</organism>
<evidence type="ECO:0000256" key="1">
    <source>
        <dbReference type="SAM" id="MobiDB-lite"/>
    </source>
</evidence>
<protein>
    <submittedName>
        <fullName evidence="3 4">Uncharacterized protein</fullName>
    </submittedName>
</protein>
<dbReference type="AlphaFoldDB" id="A0A0C4DQ61"/>
<evidence type="ECO:0000313" key="5">
    <source>
        <dbReference type="Proteomes" id="UP000011715"/>
    </source>
</evidence>
<reference evidence="3" key="3">
    <citation type="submission" date="2011-03" db="EMBL/GenBank/DDBJ databases">
        <title>Annotation of Magnaporthe poae ATCC 64411.</title>
        <authorList>
            <person name="Ma L.-J."/>
            <person name="Dead R."/>
            <person name="Young S.K."/>
            <person name="Zeng Q."/>
            <person name="Gargeya S."/>
            <person name="Fitzgerald M."/>
            <person name="Haas B."/>
            <person name="Abouelleil A."/>
            <person name="Alvarado L."/>
            <person name="Arachchi H.M."/>
            <person name="Berlin A."/>
            <person name="Brown A."/>
            <person name="Chapman S.B."/>
            <person name="Chen Z."/>
            <person name="Dunbar C."/>
            <person name="Freedman E."/>
            <person name="Gearin G."/>
            <person name="Gellesch M."/>
            <person name="Goldberg J."/>
            <person name="Griggs A."/>
            <person name="Gujja S."/>
            <person name="Heiman D."/>
            <person name="Howarth C."/>
            <person name="Larson L."/>
            <person name="Lui A."/>
            <person name="MacDonald P.J.P."/>
            <person name="Mehta T."/>
            <person name="Montmayeur A."/>
            <person name="Murphy C."/>
            <person name="Neiman D."/>
            <person name="Pearson M."/>
            <person name="Priest M."/>
            <person name="Roberts A."/>
            <person name="Saif S."/>
            <person name="Shea T."/>
            <person name="Shenoy N."/>
            <person name="Sisk P."/>
            <person name="Stolte C."/>
            <person name="Sykes S."/>
            <person name="Yandava C."/>
            <person name="Wortman J."/>
            <person name="Nusbaum C."/>
            <person name="Birren B."/>
        </authorList>
    </citation>
    <scope>NUCLEOTIDE SEQUENCE</scope>
    <source>
        <strain evidence="3">ATCC 64411</strain>
    </source>
</reference>
<feature type="compositionally biased region" description="Basic and acidic residues" evidence="1">
    <location>
        <begin position="113"/>
        <end position="122"/>
    </location>
</feature>
<keyword evidence="2" id="KW-0812">Transmembrane</keyword>
<keyword evidence="5" id="KW-1185">Reference proteome</keyword>
<name>A0A0C4DQ61_MAGP6</name>
<keyword evidence="2" id="KW-1133">Transmembrane helix</keyword>
<feature type="transmembrane region" description="Helical" evidence="2">
    <location>
        <begin position="66"/>
        <end position="83"/>
    </location>
</feature>
<feature type="region of interest" description="Disordered" evidence="1">
    <location>
        <begin position="102"/>
        <end position="122"/>
    </location>
</feature>
<evidence type="ECO:0000256" key="2">
    <source>
        <dbReference type="SAM" id="Phobius"/>
    </source>
</evidence>
<evidence type="ECO:0000313" key="3">
    <source>
        <dbReference type="EMBL" id="KLU82932.1"/>
    </source>
</evidence>
<proteinExistence type="predicted"/>
<reference evidence="4" key="4">
    <citation type="journal article" date="2015" name="G3 (Bethesda)">
        <title>Genome sequences of three phytopathogenic species of the Magnaporthaceae family of fungi.</title>
        <authorList>
            <person name="Okagaki L.H."/>
            <person name="Nunes C.C."/>
            <person name="Sailsbery J."/>
            <person name="Clay B."/>
            <person name="Brown D."/>
            <person name="John T."/>
            <person name="Oh Y."/>
            <person name="Young N."/>
            <person name="Fitzgerald M."/>
            <person name="Haas B.J."/>
            <person name="Zeng Q."/>
            <person name="Young S."/>
            <person name="Adiconis X."/>
            <person name="Fan L."/>
            <person name="Levin J.Z."/>
            <person name="Mitchell T.K."/>
            <person name="Okubara P.A."/>
            <person name="Farman M.L."/>
            <person name="Kohn L.M."/>
            <person name="Birren B."/>
            <person name="Ma L.-J."/>
            <person name="Dean R.A."/>
        </authorList>
    </citation>
    <scope>NUCLEOTIDE SEQUENCE</scope>
    <source>
        <strain evidence="4">ATCC 64411 / 73-15</strain>
    </source>
</reference>